<protein>
    <submittedName>
        <fullName evidence="2">Uncharacterized protein</fullName>
    </submittedName>
</protein>
<sequence length="184" mass="20584">MSWHWNVHRSTTLSPQIWWRESDLTRVEARRSPHRPSRHVQHQQGRLAPRRDRWVAVVAVSSPPPSLSLSPWPGKPVGRWLMLTVAATTTTRPSHYQSSLPLPSVDPTASRHPTRSRHGSEWSPSPPPPPPVAAAYPTQPRHQSPPHQIQPGRRSRRSPLPPPPPPVAIAPPLSSARPGQMTRI</sequence>
<reference evidence="2" key="2">
    <citation type="submission" date="2008-12" db="EMBL/GenBank/DDBJ databases">
        <title>Improved gene annotation of the rice (Oryza sativa) genomes.</title>
        <authorList>
            <person name="Wang J."/>
            <person name="Li R."/>
            <person name="Fan W."/>
            <person name="Huang Q."/>
            <person name="Zhang J."/>
            <person name="Zhou Y."/>
            <person name="Hu Y."/>
            <person name="Zi S."/>
            <person name="Li J."/>
            <person name="Ni P."/>
            <person name="Zheng H."/>
            <person name="Zhang Y."/>
            <person name="Zhao M."/>
            <person name="Hao Q."/>
            <person name="McDermott J."/>
            <person name="Samudrala R."/>
            <person name="Kristiansen K."/>
            <person name="Wong G.K.-S."/>
        </authorList>
    </citation>
    <scope>NUCLEOTIDE SEQUENCE</scope>
</reference>
<proteinExistence type="predicted"/>
<feature type="region of interest" description="Disordered" evidence="1">
    <location>
        <begin position="90"/>
        <end position="184"/>
    </location>
</feature>
<accession>A0A8J8XPL5</accession>
<evidence type="ECO:0000256" key="1">
    <source>
        <dbReference type="SAM" id="MobiDB-lite"/>
    </source>
</evidence>
<evidence type="ECO:0000313" key="2">
    <source>
        <dbReference type="EMBL" id="EEE67037.1"/>
    </source>
</evidence>
<name>A0A8J8XPL5_ORYSJ</name>
<dbReference type="EMBL" id="CM000144">
    <property type="protein sequence ID" value="EEE67037.1"/>
    <property type="molecule type" value="Genomic_DNA"/>
</dbReference>
<feature type="compositionally biased region" description="Pro residues" evidence="1">
    <location>
        <begin position="159"/>
        <end position="169"/>
    </location>
</feature>
<dbReference type="AlphaFoldDB" id="A0A8J8XPL5"/>
<reference evidence="2" key="1">
    <citation type="journal article" date="2005" name="PLoS Biol.">
        <title>The genomes of Oryza sativa: a history of duplications.</title>
        <authorList>
            <person name="Yu J."/>
            <person name="Wang J."/>
            <person name="Lin W."/>
            <person name="Li S."/>
            <person name="Li H."/>
            <person name="Zhou J."/>
            <person name="Ni P."/>
            <person name="Dong W."/>
            <person name="Hu S."/>
            <person name="Zeng C."/>
            <person name="Zhang J."/>
            <person name="Zhang Y."/>
            <person name="Li R."/>
            <person name="Xu Z."/>
            <person name="Li S."/>
            <person name="Li X."/>
            <person name="Zheng H."/>
            <person name="Cong L."/>
            <person name="Lin L."/>
            <person name="Yin J."/>
            <person name="Geng J."/>
            <person name="Li G."/>
            <person name="Shi J."/>
            <person name="Liu J."/>
            <person name="Lv H."/>
            <person name="Li J."/>
            <person name="Wang J."/>
            <person name="Deng Y."/>
            <person name="Ran L."/>
            <person name="Shi X."/>
            <person name="Wang X."/>
            <person name="Wu Q."/>
            <person name="Li C."/>
            <person name="Ren X."/>
            <person name="Wang J."/>
            <person name="Wang X."/>
            <person name="Li D."/>
            <person name="Liu D."/>
            <person name="Zhang X."/>
            <person name="Ji Z."/>
            <person name="Zhao W."/>
            <person name="Sun Y."/>
            <person name="Zhang Z."/>
            <person name="Bao J."/>
            <person name="Han Y."/>
            <person name="Dong L."/>
            <person name="Ji J."/>
            <person name="Chen P."/>
            <person name="Wu S."/>
            <person name="Liu J."/>
            <person name="Xiao Y."/>
            <person name="Bu D."/>
            <person name="Tan J."/>
            <person name="Yang L."/>
            <person name="Ye C."/>
            <person name="Zhang J."/>
            <person name="Xu J."/>
            <person name="Zhou Y."/>
            <person name="Yu Y."/>
            <person name="Zhang B."/>
            <person name="Zhuang S."/>
            <person name="Wei H."/>
            <person name="Liu B."/>
            <person name="Lei M."/>
            <person name="Yu H."/>
            <person name="Li Y."/>
            <person name="Xu H."/>
            <person name="Wei S."/>
            <person name="He X."/>
            <person name="Fang L."/>
            <person name="Zhang Z."/>
            <person name="Zhang Y."/>
            <person name="Huang X."/>
            <person name="Su Z."/>
            <person name="Tong W."/>
            <person name="Li J."/>
            <person name="Tong Z."/>
            <person name="Li S."/>
            <person name="Ye J."/>
            <person name="Wang L."/>
            <person name="Fang L."/>
            <person name="Lei T."/>
            <person name="Chen C."/>
            <person name="Chen H."/>
            <person name="Xu Z."/>
            <person name="Li H."/>
            <person name="Huang H."/>
            <person name="Zhang F."/>
            <person name="Xu H."/>
            <person name="Li N."/>
            <person name="Zhao C."/>
            <person name="Li S."/>
            <person name="Dong L."/>
            <person name="Huang Y."/>
            <person name="Li L."/>
            <person name="Xi Y."/>
            <person name="Qi Q."/>
            <person name="Li W."/>
            <person name="Zhang B."/>
            <person name="Hu W."/>
            <person name="Zhang Y."/>
            <person name="Tian X."/>
            <person name="Jiao Y."/>
            <person name="Liang X."/>
            <person name="Jin J."/>
            <person name="Gao L."/>
            <person name="Zheng W."/>
            <person name="Hao B."/>
            <person name="Liu S."/>
            <person name="Wang W."/>
            <person name="Yuan L."/>
            <person name="Cao M."/>
            <person name="McDermott J."/>
            <person name="Samudrala R."/>
            <person name="Wang J."/>
            <person name="Wong G.K."/>
            <person name="Yang H."/>
        </authorList>
    </citation>
    <scope>NUCLEOTIDE SEQUENCE [LARGE SCALE GENOMIC DNA]</scope>
</reference>
<feature type="compositionally biased region" description="Polar residues" evidence="1">
    <location>
        <begin position="90"/>
        <end position="101"/>
    </location>
</feature>
<gene>
    <name evidence="2" type="ORF">OsJ_23977</name>
</gene>
<dbReference type="Proteomes" id="UP000007752">
    <property type="component" value="Chromosome 7"/>
</dbReference>
<organism evidence="2">
    <name type="scientific">Oryza sativa subsp. japonica</name>
    <name type="common">Rice</name>
    <dbReference type="NCBI Taxonomy" id="39947"/>
    <lineage>
        <taxon>Eukaryota</taxon>
        <taxon>Viridiplantae</taxon>
        <taxon>Streptophyta</taxon>
        <taxon>Embryophyta</taxon>
        <taxon>Tracheophyta</taxon>
        <taxon>Spermatophyta</taxon>
        <taxon>Magnoliopsida</taxon>
        <taxon>Liliopsida</taxon>
        <taxon>Poales</taxon>
        <taxon>Poaceae</taxon>
        <taxon>BOP clade</taxon>
        <taxon>Oryzoideae</taxon>
        <taxon>Oryzeae</taxon>
        <taxon>Oryzinae</taxon>
        <taxon>Oryza</taxon>
        <taxon>Oryza sativa</taxon>
    </lineage>
</organism>
<feature type="region of interest" description="Disordered" evidence="1">
    <location>
        <begin position="30"/>
        <end position="49"/>
    </location>
</feature>
<feature type="compositionally biased region" description="Basic residues" evidence="1">
    <location>
        <begin position="32"/>
        <end position="41"/>
    </location>
</feature>